<dbReference type="Gene3D" id="3.30.450.20">
    <property type="entry name" value="PAS domain"/>
    <property type="match status" value="2"/>
</dbReference>
<dbReference type="SUPFAM" id="SSF55781">
    <property type="entry name" value="GAF domain-like"/>
    <property type="match status" value="1"/>
</dbReference>
<dbReference type="GO" id="GO:0016791">
    <property type="term" value="F:phosphatase activity"/>
    <property type="evidence" value="ECO:0007669"/>
    <property type="project" value="TreeGrafter"/>
</dbReference>
<sequence>MTVPSERDEASVSADEIVVILLDHAGTVQGWSQAAAQLLGHAAGEVCGQPMAKLLADPSQGSRVDAWGDSMLASSEHVVFRHRSGRPVALTVDAVRLDGSSEIVLVAGPGRDGGERGQGWSFLCALLAQSHFGVALYDTELKVVRTNATAGMHGRALLQEIADHLRPVLVTGMPLVAGELRMGSSDASGRKRHLSLSAFRLEDECERPTGVAAVYTDRTEEQRARRRMEISHEASARLGDSLDVTRTAQDLVDVLVPALGDVGWVELAEAVLDGNEPPKIFGGGQLHLRRAAVASAAGSWPHALLQPGAAVPPFPDLPLMRTLQQGKVFRLSDREKVGRLGDPALVPLFVPEHGHSVIAGPLFARGFLLGSVALWRTERPEPFEQEDADLLAEIVSRAALCVDNARRFTREHRAAVALQQRLLPRPTVSNTAAESAGSYAPAGGAADISGDWFDVIPLPSLRVAFVVGDVIGHGLHAAATMGRLRAAMRTLADLELEPGELLMRMDDLVQQLAEEADPQDQDTVGGTCLYALYDPVTGSCSLASAGHLPPVVIEPAGTGRLIDVSPGPPLGVGGMPFDTTTVTLEPGSLLALYTDGLVERRDRDAVQGARELLDTLSTLCRDARALQDIGHAIMAGAAEPASRDDMALLLARIHRLPVSHAAEWQFPDDPAVVSDARRDIARQLSAWGLDEIAFTTELIVSELVTNAIRYAGGTVGVRLFHDDSTLVCEVTDRSNTQPRLRRARAGDEGGRGLFLVAQLTKRWGSRYHQNGKTIWAEQPIRAVQKLGVDLAAVWGDTDA</sequence>
<dbReference type="SUPFAM" id="SSF55874">
    <property type="entry name" value="ATPase domain of HSP90 chaperone/DNA topoisomerase II/histidine kinase"/>
    <property type="match status" value="1"/>
</dbReference>
<protein>
    <submittedName>
        <fullName evidence="3">SpoIIE family protein phosphatase</fullName>
    </submittedName>
</protein>
<dbReference type="InterPro" id="IPR001932">
    <property type="entry name" value="PPM-type_phosphatase-like_dom"/>
</dbReference>
<dbReference type="KEGG" id="sfeu:IM697_23420"/>
<dbReference type="InterPro" id="IPR013767">
    <property type="entry name" value="PAS_fold"/>
</dbReference>
<dbReference type="RefSeq" id="WP_194037935.1">
    <property type="nucleotide sequence ID" value="NZ_CP063373.1"/>
</dbReference>
<dbReference type="PANTHER" id="PTHR43156">
    <property type="entry name" value="STAGE II SPORULATION PROTEIN E-RELATED"/>
    <property type="match status" value="1"/>
</dbReference>
<dbReference type="Proteomes" id="UP000594205">
    <property type="component" value="Chromosome"/>
</dbReference>
<dbReference type="Pfam" id="PF00989">
    <property type="entry name" value="PAS"/>
    <property type="match status" value="1"/>
</dbReference>
<dbReference type="Gene3D" id="3.30.565.10">
    <property type="entry name" value="Histidine kinase-like ATPase, C-terminal domain"/>
    <property type="match status" value="1"/>
</dbReference>
<evidence type="ECO:0000313" key="3">
    <source>
        <dbReference type="EMBL" id="QOV33201.1"/>
    </source>
</evidence>
<dbReference type="SMART" id="SM00331">
    <property type="entry name" value="PP2C_SIG"/>
    <property type="match status" value="1"/>
</dbReference>
<dbReference type="SUPFAM" id="SSF81606">
    <property type="entry name" value="PP2C-like"/>
    <property type="match status" value="1"/>
</dbReference>
<dbReference type="GO" id="GO:0006355">
    <property type="term" value="P:regulation of DNA-templated transcription"/>
    <property type="evidence" value="ECO:0007669"/>
    <property type="project" value="InterPro"/>
</dbReference>
<dbReference type="InterPro" id="IPR036457">
    <property type="entry name" value="PPM-type-like_dom_sf"/>
</dbReference>
<dbReference type="Pfam" id="PF07228">
    <property type="entry name" value="SpoIIE"/>
    <property type="match status" value="1"/>
</dbReference>
<evidence type="ECO:0000256" key="1">
    <source>
        <dbReference type="ARBA" id="ARBA00022801"/>
    </source>
</evidence>
<dbReference type="PROSITE" id="PS50112">
    <property type="entry name" value="PAS"/>
    <property type="match status" value="1"/>
</dbReference>
<dbReference type="AlphaFoldDB" id="A0A7M2SDF1"/>
<proteinExistence type="predicted"/>
<gene>
    <name evidence="3" type="ORF">IM697_23420</name>
</gene>
<dbReference type="SUPFAM" id="SSF55785">
    <property type="entry name" value="PYP-like sensor domain (PAS domain)"/>
    <property type="match status" value="1"/>
</dbReference>
<dbReference type="FunFam" id="3.30.565.10:FF:000028">
    <property type="entry name" value="PAS sensor protein"/>
    <property type="match status" value="1"/>
</dbReference>
<name>A0A7M2SDF1_9ACTN</name>
<dbReference type="InterPro" id="IPR000014">
    <property type="entry name" value="PAS"/>
</dbReference>
<dbReference type="InterPro" id="IPR003018">
    <property type="entry name" value="GAF"/>
</dbReference>
<dbReference type="CDD" id="cd16936">
    <property type="entry name" value="HATPase_RsbW-like"/>
    <property type="match status" value="1"/>
</dbReference>
<dbReference type="Pfam" id="PF13581">
    <property type="entry name" value="HATPase_c_2"/>
    <property type="match status" value="1"/>
</dbReference>
<feature type="domain" description="PAS" evidence="2">
    <location>
        <begin position="19"/>
        <end position="59"/>
    </location>
</feature>
<dbReference type="Gene3D" id="3.30.450.40">
    <property type="match status" value="1"/>
</dbReference>
<dbReference type="CDD" id="cd00130">
    <property type="entry name" value="PAS"/>
    <property type="match status" value="1"/>
</dbReference>
<dbReference type="SMART" id="SM00065">
    <property type="entry name" value="GAF"/>
    <property type="match status" value="1"/>
</dbReference>
<dbReference type="InterPro" id="IPR036890">
    <property type="entry name" value="HATPase_C_sf"/>
</dbReference>
<evidence type="ECO:0000259" key="2">
    <source>
        <dbReference type="PROSITE" id="PS50112"/>
    </source>
</evidence>
<accession>A0A7M2SDF1</accession>
<keyword evidence="1" id="KW-0378">Hydrolase</keyword>
<dbReference type="Gene3D" id="3.60.40.10">
    <property type="entry name" value="PPM-type phosphatase domain"/>
    <property type="match status" value="1"/>
</dbReference>
<dbReference type="EMBL" id="CP063373">
    <property type="protein sequence ID" value="QOV33201.1"/>
    <property type="molecule type" value="Genomic_DNA"/>
</dbReference>
<dbReference type="PANTHER" id="PTHR43156:SF2">
    <property type="entry name" value="STAGE II SPORULATION PROTEIN E"/>
    <property type="match status" value="1"/>
</dbReference>
<keyword evidence="4" id="KW-1185">Reference proteome</keyword>
<dbReference type="InterPro" id="IPR029016">
    <property type="entry name" value="GAF-like_dom_sf"/>
</dbReference>
<organism evidence="3 4">
    <name type="scientific">Streptomyces ferrugineus</name>
    <dbReference type="NCBI Taxonomy" id="1413221"/>
    <lineage>
        <taxon>Bacteria</taxon>
        <taxon>Bacillati</taxon>
        <taxon>Actinomycetota</taxon>
        <taxon>Actinomycetes</taxon>
        <taxon>Kitasatosporales</taxon>
        <taxon>Streptomycetaceae</taxon>
        <taxon>Streptomyces</taxon>
    </lineage>
</organism>
<evidence type="ECO:0000313" key="4">
    <source>
        <dbReference type="Proteomes" id="UP000594205"/>
    </source>
</evidence>
<dbReference type="InterPro" id="IPR035965">
    <property type="entry name" value="PAS-like_dom_sf"/>
</dbReference>
<dbReference type="Pfam" id="PF01590">
    <property type="entry name" value="GAF"/>
    <property type="match status" value="1"/>
</dbReference>
<dbReference type="InterPro" id="IPR052016">
    <property type="entry name" value="Bact_Sigma-Reg"/>
</dbReference>
<reference evidence="3 4" key="1">
    <citation type="submission" date="2020-10" db="EMBL/GenBank/DDBJ databases">
        <title>Streptomyces ferrugineus complate genome analysis.</title>
        <authorList>
            <person name="Anwar N."/>
        </authorList>
    </citation>
    <scope>NUCLEOTIDE SEQUENCE [LARGE SCALE GENOMIC DNA]</scope>
    <source>
        <strain evidence="3 4">CCTCC AA2014009</strain>
    </source>
</reference>
<dbReference type="InterPro" id="IPR003594">
    <property type="entry name" value="HATPase_dom"/>
</dbReference>